<comment type="caution">
    <text evidence="1">The sequence shown here is derived from an EMBL/GenBank/DDBJ whole genome shotgun (WGS) entry which is preliminary data.</text>
</comment>
<dbReference type="EMBL" id="BAABAT010000024">
    <property type="protein sequence ID" value="GAA4256416.1"/>
    <property type="molecule type" value="Genomic_DNA"/>
</dbReference>
<evidence type="ECO:0000313" key="2">
    <source>
        <dbReference type="Proteomes" id="UP001500620"/>
    </source>
</evidence>
<name>A0ABP8DHU9_9ACTN</name>
<organism evidence="1 2">
    <name type="scientific">Dactylosporangium darangshiense</name>
    <dbReference type="NCBI Taxonomy" id="579108"/>
    <lineage>
        <taxon>Bacteria</taxon>
        <taxon>Bacillati</taxon>
        <taxon>Actinomycetota</taxon>
        <taxon>Actinomycetes</taxon>
        <taxon>Micromonosporales</taxon>
        <taxon>Micromonosporaceae</taxon>
        <taxon>Dactylosporangium</taxon>
    </lineage>
</organism>
<keyword evidence="2" id="KW-1185">Reference proteome</keyword>
<dbReference type="RefSeq" id="WP_345133396.1">
    <property type="nucleotide sequence ID" value="NZ_BAABAT010000024.1"/>
</dbReference>
<proteinExistence type="predicted"/>
<evidence type="ECO:0008006" key="3">
    <source>
        <dbReference type="Google" id="ProtNLM"/>
    </source>
</evidence>
<protein>
    <recommendedName>
        <fullName evidence="3">HTH hxlR-type domain-containing protein</fullName>
    </recommendedName>
</protein>
<reference evidence="2" key="1">
    <citation type="journal article" date="2019" name="Int. J. Syst. Evol. Microbiol.">
        <title>The Global Catalogue of Microorganisms (GCM) 10K type strain sequencing project: providing services to taxonomists for standard genome sequencing and annotation.</title>
        <authorList>
            <consortium name="The Broad Institute Genomics Platform"/>
            <consortium name="The Broad Institute Genome Sequencing Center for Infectious Disease"/>
            <person name="Wu L."/>
            <person name="Ma J."/>
        </authorList>
    </citation>
    <scope>NUCLEOTIDE SEQUENCE [LARGE SCALE GENOMIC DNA]</scope>
    <source>
        <strain evidence="2">JCM 17441</strain>
    </source>
</reference>
<accession>A0ABP8DHU9</accession>
<evidence type="ECO:0000313" key="1">
    <source>
        <dbReference type="EMBL" id="GAA4256416.1"/>
    </source>
</evidence>
<dbReference type="Proteomes" id="UP001500620">
    <property type="component" value="Unassembled WGS sequence"/>
</dbReference>
<sequence>MLVQQLQRLVDQRILATRRAGNSIFYRIVDACVPSLLELGWCLLDTTQTTPAQAPAVDTP</sequence>
<gene>
    <name evidence="1" type="ORF">GCM10022255_069130</name>
</gene>